<dbReference type="PANTHER" id="PTHR34107:SF4">
    <property type="entry name" value="SLL1222 PROTEIN"/>
    <property type="match status" value="1"/>
</dbReference>
<name>A0A518K3A8_9BACT</name>
<evidence type="ECO:0000313" key="3">
    <source>
        <dbReference type="Proteomes" id="UP000316426"/>
    </source>
</evidence>
<reference evidence="2 3" key="1">
    <citation type="submission" date="2019-02" db="EMBL/GenBank/DDBJ databases">
        <title>Deep-cultivation of Planctomycetes and their phenomic and genomic characterization uncovers novel biology.</title>
        <authorList>
            <person name="Wiegand S."/>
            <person name="Jogler M."/>
            <person name="Boedeker C."/>
            <person name="Pinto D."/>
            <person name="Vollmers J."/>
            <person name="Rivas-Marin E."/>
            <person name="Kohn T."/>
            <person name="Peeters S.H."/>
            <person name="Heuer A."/>
            <person name="Rast P."/>
            <person name="Oberbeckmann S."/>
            <person name="Bunk B."/>
            <person name="Jeske O."/>
            <person name="Meyerdierks A."/>
            <person name="Storesund J.E."/>
            <person name="Kallscheuer N."/>
            <person name="Luecker S."/>
            <person name="Lage O.M."/>
            <person name="Pohl T."/>
            <person name="Merkel B.J."/>
            <person name="Hornburger P."/>
            <person name="Mueller R.-W."/>
            <person name="Bruemmer F."/>
            <person name="Labrenz M."/>
            <person name="Spormann A.M."/>
            <person name="Op den Camp H."/>
            <person name="Overmann J."/>
            <person name="Amann R."/>
            <person name="Jetten M.S.M."/>
            <person name="Mascher T."/>
            <person name="Medema M.H."/>
            <person name="Devos D.P."/>
            <person name="Kaster A.-K."/>
            <person name="Ovreas L."/>
            <person name="Rohde M."/>
            <person name="Galperin M.Y."/>
            <person name="Jogler C."/>
        </authorList>
    </citation>
    <scope>NUCLEOTIDE SEQUENCE [LARGE SCALE GENOMIC DNA]</scope>
    <source>
        <strain evidence="2 3">Spa11</strain>
    </source>
</reference>
<dbReference type="InterPro" id="IPR012296">
    <property type="entry name" value="Nuclease_put_TT1808"/>
</dbReference>
<keyword evidence="3" id="KW-1185">Reference proteome</keyword>
<protein>
    <recommendedName>
        <fullName evidence="1">Putative restriction endonuclease domain-containing protein</fullName>
    </recommendedName>
</protein>
<organism evidence="2 3">
    <name type="scientific">Botrimarina mediterranea</name>
    <dbReference type="NCBI Taxonomy" id="2528022"/>
    <lineage>
        <taxon>Bacteria</taxon>
        <taxon>Pseudomonadati</taxon>
        <taxon>Planctomycetota</taxon>
        <taxon>Planctomycetia</taxon>
        <taxon>Pirellulales</taxon>
        <taxon>Lacipirellulaceae</taxon>
        <taxon>Botrimarina</taxon>
    </lineage>
</organism>
<feature type="domain" description="Putative restriction endonuclease" evidence="1">
    <location>
        <begin position="44"/>
        <end position="214"/>
    </location>
</feature>
<gene>
    <name evidence="2" type="ORF">Spa11_04600</name>
</gene>
<dbReference type="Proteomes" id="UP000316426">
    <property type="component" value="Chromosome"/>
</dbReference>
<dbReference type="SUPFAM" id="SSF52980">
    <property type="entry name" value="Restriction endonuclease-like"/>
    <property type="match status" value="1"/>
</dbReference>
<dbReference type="Gene3D" id="3.90.1570.10">
    <property type="entry name" value="tt1808, chain A"/>
    <property type="match status" value="1"/>
</dbReference>
<dbReference type="AlphaFoldDB" id="A0A518K3A8"/>
<dbReference type="PANTHER" id="PTHR34107">
    <property type="entry name" value="SLL0198 PROTEIN-RELATED"/>
    <property type="match status" value="1"/>
</dbReference>
<dbReference type="InterPro" id="IPR011335">
    <property type="entry name" value="Restrct_endonuc-II-like"/>
</dbReference>
<sequence>MLTPTFGYANDFDPALVPRMKAGDPEYAWELVTMFPVQGEWSEEEYLALTDSTNRLIEFTDGTVEFLPMPTFLHQVLLAELLRFFTAYADKHDPAWVLPAGLRVRAPEKKFREPDLVYLRKASKSFKGDRYVDGADLVVEIVSPDDRSIIRDYREKVAIYAAVGITEYWIVDPQESKITVLTLPEGKSVYAEHGIFRPGETATSKLLDGFVVDVKACFDAAKA</sequence>
<dbReference type="Pfam" id="PF05685">
    <property type="entry name" value="Uma2"/>
    <property type="match status" value="1"/>
</dbReference>
<evidence type="ECO:0000313" key="2">
    <source>
        <dbReference type="EMBL" id="QDV72286.1"/>
    </source>
</evidence>
<dbReference type="KEGG" id="bmei:Spa11_04600"/>
<evidence type="ECO:0000259" key="1">
    <source>
        <dbReference type="Pfam" id="PF05685"/>
    </source>
</evidence>
<accession>A0A518K3A8</accession>
<dbReference type="EMBL" id="CP036349">
    <property type="protein sequence ID" value="QDV72286.1"/>
    <property type="molecule type" value="Genomic_DNA"/>
</dbReference>
<dbReference type="InterPro" id="IPR008538">
    <property type="entry name" value="Uma2"/>
</dbReference>
<proteinExistence type="predicted"/>
<dbReference type="RefSeq" id="WP_197529676.1">
    <property type="nucleotide sequence ID" value="NZ_CP036349.1"/>
</dbReference>
<dbReference type="CDD" id="cd06260">
    <property type="entry name" value="DUF820-like"/>
    <property type="match status" value="1"/>
</dbReference>